<dbReference type="PANTHER" id="PTHR37816:SF2">
    <property type="entry name" value="DNA TOPOLOGY MODULATION PROTEIN FLAR-RELATED PROTEIN"/>
    <property type="match status" value="1"/>
</dbReference>
<reference evidence="1 2" key="1">
    <citation type="submission" date="2016-08" db="EMBL/GenBank/DDBJ databases">
        <title>A new outlook on sporulation: Clostridium algidixylanolyticum.</title>
        <authorList>
            <person name="Poppleton D.I."/>
            <person name="Gribaldo S."/>
        </authorList>
    </citation>
    <scope>NUCLEOTIDE SEQUENCE [LARGE SCALE GENOMIC DNA]</scope>
    <source>
        <strain evidence="1 2">SPL73</strain>
    </source>
</reference>
<dbReference type="PANTHER" id="PTHR37816">
    <property type="entry name" value="YALI0E33011P"/>
    <property type="match status" value="1"/>
</dbReference>
<dbReference type="OrthoDB" id="1201990at2"/>
<dbReference type="RefSeq" id="WP_120195720.1">
    <property type="nucleotide sequence ID" value="NZ_MCIA01000006.1"/>
</dbReference>
<gene>
    <name evidence="1" type="ORF">BET01_14125</name>
</gene>
<keyword evidence="2" id="KW-1185">Reference proteome</keyword>
<dbReference type="SUPFAM" id="SSF52540">
    <property type="entry name" value="P-loop containing nucleoside triphosphate hydrolases"/>
    <property type="match status" value="1"/>
</dbReference>
<evidence type="ECO:0008006" key="3">
    <source>
        <dbReference type="Google" id="ProtNLM"/>
    </source>
</evidence>
<dbReference type="InterPro" id="IPR052922">
    <property type="entry name" value="Cytidylate_Kinase-2"/>
</dbReference>
<evidence type="ECO:0000313" key="1">
    <source>
        <dbReference type="EMBL" id="RKD33662.1"/>
    </source>
</evidence>
<dbReference type="AlphaFoldDB" id="A0A419T888"/>
<dbReference type="Gene3D" id="3.40.50.300">
    <property type="entry name" value="P-loop containing nucleotide triphosphate hydrolases"/>
    <property type="match status" value="1"/>
</dbReference>
<comment type="caution">
    <text evidence="1">The sequence shown here is derived from an EMBL/GenBank/DDBJ whole genome shotgun (WGS) entry which is preliminary data.</text>
</comment>
<protein>
    <recommendedName>
        <fullName evidence="3">DNA topology modulation protein FlaR</fullName>
    </recommendedName>
</protein>
<accession>A0A419T888</accession>
<proteinExistence type="predicted"/>
<evidence type="ECO:0000313" key="2">
    <source>
        <dbReference type="Proteomes" id="UP000284277"/>
    </source>
</evidence>
<dbReference type="Proteomes" id="UP000284277">
    <property type="component" value="Unassembled WGS sequence"/>
</dbReference>
<sequence>MSKIYIVGIVASGKTTLAKKLSKEMNIPHYELDCIVHVKTENGSYKRTPEEQVQEIKRIDELGDWIIEGTLRSSCHCLLEMADKIIFLDTPLWLRKCRILTRFIKQQLHIEPCHYKSDFNMLRLMYKWTDDFENNRKQFEEILSTYKYKLTTIASSNAKL</sequence>
<dbReference type="EMBL" id="MCIA01000006">
    <property type="protein sequence ID" value="RKD33662.1"/>
    <property type="molecule type" value="Genomic_DNA"/>
</dbReference>
<name>A0A419T888_9FIRM</name>
<organism evidence="1 2">
    <name type="scientific">Lacrimispora algidixylanolytica</name>
    <dbReference type="NCBI Taxonomy" id="94868"/>
    <lineage>
        <taxon>Bacteria</taxon>
        <taxon>Bacillati</taxon>
        <taxon>Bacillota</taxon>
        <taxon>Clostridia</taxon>
        <taxon>Lachnospirales</taxon>
        <taxon>Lachnospiraceae</taxon>
        <taxon>Lacrimispora</taxon>
    </lineage>
</organism>
<dbReference type="InterPro" id="IPR027417">
    <property type="entry name" value="P-loop_NTPase"/>
</dbReference>